<reference evidence="1" key="2">
    <citation type="journal article" date="2015" name="Data Brief">
        <title>Shoot transcriptome of the giant reed, Arundo donax.</title>
        <authorList>
            <person name="Barrero R.A."/>
            <person name="Guerrero F.D."/>
            <person name="Moolhuijzen P."/>
            <person name="Goolsby J.A."/>
            <person name="Tidwell J."/>
            <person name="Bellgard S.E."/>
            <person name="Bellgard M.I."/>
        </authorList>
    </citation>
    <scope>NUCLEOTIDE SEQUENCE</scope>
    <source>
        <tissue evidence="1">Shoot tissue taken approximately 20 cm above the soil surface</tissue>
    </source>
</reference>
<reference evidence="1" key="1">
    <citation type="submission" date="2014-09" db="EMBL/GenBank/DDBJ databases">
        <authorList>
            <person name="Magalhaes I.L.F."/>
            <person name="Oliveira U."/>
            <person name="Santos F.R."/>
            <person name="Vidigal T.H.D.A."/>
            <person name="Brescovit A.D."/>
            <person name="Santos A.J."/>
        </authorList>
    </citation>
    <scope>NUCLEOTIDE SEQUENCE</scope>
    <source>
        <tissue evidence="1">Shoot tissue taken approximately 20 cm above the soil surface</tissue>
    </source>
</reference>
<organism evidence="1">
    <name type="scientific">Arundo donax</name>
    <name type="common">Giant reed</name>
    <name type="synonym">Donax arundinaceus</name>
    <dbReference type="NCBI Taxonomy" id="35708"/>
    <lineage>
        <taxon>Eukaryota</taxon>
        <taxon>Viridiplantae</taxon>
        <taxon>Streptophyta</taxon>
        <taxon>Embryophyta</taxon>
        <taxon>Tracheophyta</taxon>
        <taxon>Spermatophyta</taxon>
        <taxon>Magnoliopsida</taxon>
        <taxon>Liliopsida</taxon>
        <taxon>Poales</taxon>
        <taxon>Poaceae</taxon>
        <taxon>PACMAD clade</taxon>
        <taxon>Arundinoideae</taxon>
        <taxon>Arundineae</taxon>
        <taxon>Arundo</taxon>
    </lineage>
</organism>
<sequence>MMLTLIRRPLNQINCKTSTGV</sequence>
<evidence type="ECO:0000313" key="1">
    <source>
        <dbReference type="EMBL" id="JAD54064.1"/>
    </source>
</evidence>
<dbReference type="EMBL" id="GBRH01243831">
    <property type="protein sequence ID" value="JAD54064.1"/>
    <property type="molecule type" value="Transcribed_RNA"/>
</dbReference>
<protein>
    <submittedName>
        <fullName evidence="1">Uncharacterized protein</fullName>
    </submittedName>
</protein>
<accession>A0A0A9AQQ6</accession>
<proteinExistence type="predicted"/>
<dbReference type="AlphaFoldDB" id="A0A0A9AQQ6"/>
<name>A0A0A9AQQ6_ARUDO</name>